<dbReference type="Gene3D" id="1.20.120.1380">
    <property type="entry name" value="Flagellar FlhF biosynthesis protein, N domain"/>
    <property type="match status" value="1"/>
</dbReference>
<evidence type="ECO:0000256" key="11">
    <source>
        <dbReference type="ARBA" id="ARBA00023225"/>
    </source>
</evidence>
<comment type="caution">
    <text evidence="16">The sequence shown here is derived from an EMBL/GenBank/DDBJ whole genome shotgun (WGS) entry which is preliminary data.</text>
</comment>
<dbReference type="GO" id="GO:0005886">
    <property type="term" value="C:plasma membrane"/>
    <property type="evidence" value="ECO:0007669"/>
    <property type="project" value="UniProtKB-SubCell"/>
</dbReference>
<dbReference type="InterPro" id="IPR027417">
    <property type="entry name" value="P-loop_NTPase"/>
</dbReference>
<keyword evidence="16" id="KW-0282">Flagellum</keyword>
<dbReference type="CDD" id="cd17873">
    <property type="entry name" value="FlhF"/>
    <property type="match status" value="1"/>
</dbReference>
<gene>
    <name evidence="16" type="ORF">EV213_10732</name>
</gene>
<dbReference type="GO" id="GO:0044781">
    <property type="term" value="P:bacterial-type flagellum organization"/>
    <property type="evidence" value="ECO:0007669"/>
    <property type="project" value="UniProtKB-KW"/>
</dbReference>
<evidence type="ECO:0000313" key="16">
    <source>
        <dbReference type="EMBL" id="TDQ39665.1"/>
    </source>
</evidence>
<evidence type="ECO:0000256" key="7">
    <source>
        <dbReference type="ARBA" id="ARBA00022795"/>
    </source>
</evidence>
<evidence type="ECO:0000259" key="15">
    <source>
        <dbReference type="SMART" id="SM00962"/>
    </source>
</evidence>
<dbReference type="SMART" id="SM00382">
    <property type="entry name" value="AAA"/>
    <property type="match status" value="1"/>
</dbReference>
<keyword evidence="4" id="KW-0813">Transport</keyword>
<keyword evidence="9" id="KW-0342">GTP-binding</keyword>
<dbReference type="SMART" id="SM00962">
    <property type="entry name" value="SRP54"/>
    <property type="match status" value="1"/>
</dbReference>
<keyword evidence="6" id="KW-0547">Nucleotide-binding</keyword>
<feature type="domain" description="AAA+ ATPase" evidence="14">
    <location>
        <begin position="170"/>
        <end position="338"/>
    </location>
</feature>
<dbReference type="RefSeq" id="WP_133580344.1">
    <property type="nucleotide sequence ID" value="NZ_SNYJ01000007.1"/>
</dbReference>
<dbReference type="FunFam" id="3.40.50.300:FF:000695">
    <property type="entry name" value="Flagellar biosynthesis regulator FlhF"/>
    <property type="match status" value="1"/>
</dbReference>
<dbReference type="AlphaFoldDB" id="A0A4R6U5B6"/>
<dbReference type="EMBL" id="SNYJ01000007">
    <property type="protein sequence ID" value="TDQ39665.1"/>
    <property type="molecule type" value="Genomic_DNA"/>
</dbReference>
<keyword evidence="16" id="KW-0966">Cell projection</keyword>
<evidence type="ECO:0000313" key="17">
    <source>
        <dbReference type="Proteomes" id="UP000295632"/>
    </source>
</evidence>
<evidence type="ECO:0000256" key="5">
    <source>
        <dbReference type="ARBA" id="ARBA00022475"/>
    </source>
</evidence>
<dbReference type="InterPro" id="IPR000897">
    <property type="entry name" value="SRP54_GTPase_dom"/>
</dbReference>
<comment type="similarity">
    <text evidence="2">Belongs to the GTP-binding SRP family.</text>
</comment>
<comment type="function">
    <text evidence="12">Necessary for flagellar biosynthesis. May be involved in translocation of the flagellum.</text>
</comment>
<evidence type="ECO:0000256" key="1">
    <source>
        <dbReference type="ARBA" id="ARBA00004413"/>
    </source>
</evidence>
<evidence type="ECO:0000256" key="9">
    <source>
        <dbReference type="ARBA" id="ARBA00023134"/>
    </source>
</evidence>
<proteinExistence type="inferred from homology"/>
<name>A0A4R6U5B6_9BACI</name>
<sequence>MKTKKIVAGSMPEAMTKVRHELGQNAVILHSKKVQTGGWLGFFKKPQIEVLATIDPYPHVSEKRTKPIKEKPTLRPTKGMELRPSTAKKHATEITWSNQARNQLPDWLQSVEKRLVQNGFASDQIDGVCQFLLKNWYNREKPDSSELMDWERIYFEGQLGKIPHGPAKLQHKIVVLVGPTGVGKTTTLAKLAADATVNQKQSVGFITFDTYRIGAIEQLKTYGEILDAPVMVAYSPEDVTQALEKLKDKDKVFIDTAGRNYREEGFVEELSRMLPDEKECVTYLVLSLTSKHDDMEQIYQNFRKIPINRFIFTKKDETSSYGAMFNMVDKHQLGVAYVTMGQDVPEDIVSSSTKSITNLLAQSRKLYG</sequence>
<keyword evidence="16" id="KW-0969">Cilium</keyword>
<dbReference type="InterPro" id="IPR003593">
    <property type="entry name" value="AAA+_ATPase"/>
</dbReference>
<keyword evidence="8" id="KW-0653">Protein transport</keyword>
<protein>
    <recommendedName>
        <fullName evidence="3">Flagellar biosynthesis protein FlhF</fullName>
    </recommendedName>
    <alternativeName>
        <fullName evidence="13">Flagella-associated GTP-binding protein</fullName>
    </alternativeName>
</protein>
<keyword evidence="11" id="KW-1006">Bacterial flagellum protein export</keyword>
<dbReference type="Gene3D" id="3.40.50.300">
    <property type="entry name" value="P-loop containing nucleotide triphosphate hydrolases"/>
    <property type="match status" value="1"/>
</dbReference>
<evidence type="ECO:0000256" key="3">
    <source>
        <dbReference type="ARBA" id="ARBA00014919"/>
    </source>
</evidence>
<evidence type="ECO:0000256" key="10">
    <source>
        <dbReference type="ARBA" id="ARBA00023136"/>
    </source>
</evidence>
<dbReference type="PANTHER" id="PTHR43134:SF3">
    <property type="entry name" value="FLAGELLAR BIOSYNTHESIS PROTEIN FLHF"/>
    <property type="match status" value="1"/>
</dbReference>
<dbReference type="GO" id="GO:0005525">
    <property type="term" value="F:GTP binding"/>
    <property type="evidence" value="ECO:0007669"/>
    <property type="project" value="UniProtKB-KW"/>
</dbReference>
<dbReference type="Pfam" id="PF00448">
    <property type="entry name" value="SRP54"/>
    <property type="match status" value="1"/>
</dbReference>
<keyword evidence="17" id="KW-1185">Reference proteome</keyword>
<accession>A0A4R6U5B6</accession>
<keyword evidence="5" id="KW-1003">Cell membrane</keyword>
<reference evidence="16 17" key="1">
    <citation type="submission" date="2019-03" db="EMBL/GenBank/DDBJ databases">
        <title>Genomic Encyclopedia of Type Strains, Phase IV (KMG-IV): sequencing the most valuable type-strain genomes for metagenomic binning, comparative biology and taxonomic classification.</title>
        <authorList>
            <person name="Goeker M."/>
        </authorList>
    </citation>
    <scope>NUCLEOTIDE SEQUENCE [LARGE SCALE GENOMIC DNA]</scope>
    <source>
        <strain evidence="16 17">DSM 28697</strain>
    </source>
</reference>
<comment type="subcellular location">
    <subcellularLocation>
        <location evidence="1">Cell membrane</location>
        <topology evidence="1">Peripheral membrane protein</topology>
        <orientation evidence="1">Cytoplasmic side</orientation>
    </subcellularLocation>
</comment>
<evidence type="ECO:0000259" key="14">
    <source>
        <dbReference type="SMART" id="SM00382"/>
    </source>
</evidence>
<keyword evidence="7" id="KW-1005">Bacterial flagellum biogenesis</keyword>
<dbReference type="GO" id="GO:0015031">
    <property type="term" value="P:protein transport"/>
    <property type="evidence" value="ECO:0007669"/>
    <property type="project" value="UniProtKB-KW"/>
</dbReference>
<dbReference type="GO" id="GO:0006614">
    <property type="term" value="P:SRP-dependent cotranslational protein targeting to membrane"/>
    <property type="evidence" value="ECO:0007669"/>
    <property type="project" value="InterPro"/>
</dbReference>
<evidence type="ECO:0000256" key="6">
    <source>
        <dbReference type="ARBA" id="ARBA00022741"/>
    </source>
</evidence>
<evidence type="ECO:0000256" key="4">
    <source>
        <dbReference type="ARBA" id="ARBA00022448"/>
    </source>
</evidence>
<keyword evidence="10" id="KW-0472">Membrane</keyword>
<feature type="domain" description="SRP54-type proteins GTP-binding" evidence="15">
    <location>
        <begin position="171"/>
        <end position="362"/>
    </location>
</feature>
<dbReference type="InterPro" id="IPR047040">
    <property type="entry name" value="FlhF__GTPase_dom"/>
</dbReference>
<evidence type="ECO:0000256" key="13">
    <source>
        <dbReference type="ARBA" id="ARBA00030866"/>
    </source>
</evidence>
<evidence type="ECO:0000256" key="8">
    <source>
        <dbReference type="ARBA" id="ARBA00022927"/>
    </source>
</evidence>
<evidence type="ECO:0000256" key="12">
    <source>
        <dbReference type="ARBA" id="ARBA00025337"/>
    </source>
</evidence>
<dbReference type="OrthoDB" id="9778554at2"/>
<organism evidence="16 17">
    <name type="scientific">Aureibacillus halotolerans</name>
    <dbReference type="NCBI Taxonomy" id="1508390"/>
    <lineage>
        <taxon>Bacteria</taxon>
        <taxon>Bacillati</taxon>
        <taxon>Bacillota</taxon>
        <taxon>Bacilli</taxon>
        <taxon>Bacillales</taxon>
        <taxon>Bacillaceae</taxon>
        <taxon>Aureibacillus</taxon>
    </lineage>
</organism>
<dbReference type="SUPFAM" id="SSF52540">
    <property type="entry name" value="P-loop containing nucleoside triphosphate hydrolases"/>
    <property type="match status" value="1"/>
</dbReference>
<dbReference type="Proteomes" id="UP000295632">
    <property type="component" value="Unassembled WGS sequence"/>
</dbReference>
<dbReference type="GO" id="GO:0003924">
    <property type="term" value="F:GTPase activity"/>
    <property type="evidence" value="ECO:0007669"/>
    <property type="project" value="InterPro"/>
</dbReference>
<evidence type="ECO:0000256" key="2">
    <source>
        <dbReference type="ARBA" id="ARBA00008531"/>
    </source>
</evidence>
<dbReference type="GO" id="GO:0005047">
    <property type="term" value="F:signal recognition particle binding"/>
    <property type="evidence" value="ECO:0007669"/>
    <property type="project" value="TreeGrafter"/>
</dbReference>
<dbReference type="PANTHER" id="PTHR43134">
    <property type="entry name" value="SIGNAL RECOGNITION PARTICLE RECEPTOR SUBUNIT ALPHA"/>
    <property type="match status" value="1"/>
</dbReference>